<dbReference type="AlphaFoldDB" id="A0A940WZ56"/>
<evidence type="ECO:0000259" key="5">
    <source>
        <dbReference type="Pfam" id="PF13407"/>
    </source>
</evidence>
<keyword evidence="4" id="KW-0472">Membrane</keyword>
<evidence type="ECO:0000256" key="4">
    <source>
        <dbReference type="SAM" id="Phobius"/>
    </source>
</evidence>
<evidence type="ECO:0000313" key="7">
    <source>
        <dbReference type="Proteomes" id="UP000678228"/>
    </source>
</evidence>
<dbReference type="EMBL" id="JAGKSQ010000015">
    <property type="protein sequence ID" value="MBP3953542.1"/>
    <property type="molecule type" value="Genomic_DNA"/>
</dbReference>
<name>A0A940WZ56_9BACI</name>
<comment type="caution">
    <text evidence="6">The sequence shown here is derived from an EMBL/GenBank/DDBJ whole genome shotgun (WGS) entry which is preliminary data.</text>
</comment>
<evidence type="ECO:0000256" key="1">
    <source>
        <dbReference type="ARBA" id="ARBA00004196"/>
    </source>
</evidence>
<dbReference type="RefSeq" id="WP_210599393.1">
    <property type="nucleotide sequence ID" value="NZ_JAGKSQ010000015.1"/>
</dbReference>
<evidence type="ECO:0000256" key="2">
    <source>
        <dbReference type="ARBA" id="ARBA00007639"/>
    </source>
</evidence>
<dbReference type="Gene3D" id="3.40.50.2300">
    <property type="match status" value="2"/>
</dbReference>
<dbReference type="PANTHER" id="PTHR46847">
    <property type="entry name" value="D-ALLOSE-BINDING PERIPLASMIC PROTEIN-RELATED"/>
    <property type="match status" value="1"/>
</dbReference>
<dbReference type="PANTHER" id="PTHR46847:SF1">
    <property type="entry name" value="D-ALLOSE-BINDING PERIPLASMIC PROTEIN-RELATED"/>
    <property type="match status" value="1"/>
</dbReference>
<evidence type="ECO:0000313" key="6">
    <source>
        <dbReference type="EMBL" id="MBP3953542.1"/>
    </source>
</evidence>
<keyword evidence="3" id="KW-0732">Signal</keyword>
<protein>
    <submittedName>
        <fullName evidence="6">Sugar-binding protein</fullName>
    </submittedName>
</protein>
<reference evidence="6" key="1">
    <citation type="submission" date="2021-03" db="EMBL/GenBank/DDBJ databases">
        <title>Bacillus suaedae sp. nov., isolated from Suaeda aralocaspica.</title>
        <authorList>
            <person name="Lei R.F.R."/>
        </authorList>
    </citation>
    <scope>NUCLEOTIDE SEQUENCE</scope>
    <source>
        <strain evidence="6">YZJH907-2</strain>
    </source>
</reference>
<sequence>MNRTTIVSILFISLLITALSFSFYFYHEVQSYDQKIAEGIASESSIPKHHFVLIGEEMNHDYWRLVGEGAKQTEQVYDVFVEYVGPERSNPEEQLKLLDMAIKSKVDGIIVQALNDPFTAMINKAIEADIPVITIDTDSPTSLRNSYIGTNNYMAGRLAGEALIEDTNGEAAVGIITGSFTNAHHKLRVKGFKDAVEKAEGISIVAVEESNITRVEAEEKAYRLLTEHDNITAFFGTSSYDGIGIAAAANLLNRQEDLYIMTFDALVENIQLLEAGDIDAIIEQQPFEMGYKSIELIQDIINGKPIQDSYHTDASIIRTSNLDNWTRERGGNLD</sequence>
<dbReference type="InterPro" id="IPR025997">
    <property type="entry name" value="SBP_2_dom"/>
</dbReference>
<comment type="similarity">
    <text evidence="2">Belongs to the bacterial solute-binding protein 2 family.</text>
</comment>
<feature type="domain" description="Periplasmic binding protein" evidence="5">
    <location>
        <begin position="52"/>
        <end position="304"/>
    </location>
</feature>
<gene>
    <name evidence="6" type="ORF">J7W16_20770</name>
</gene>
<dbReference type="Pfam" id="PF13407">
    <property type="entry name" value="Peripla_BP_4"/>
    <property type="match status" value="1"/>
</dbReference>
<dbReference type="GO" id="GO:0030246">
    <property type="term" value="F:carbohydrate binding"/>
    <property type="evidence" value="ECO:0007669"/>
    <property type="project" value="UniProtKB-ARBA"/>
</dbReference>
<keyword evidence="4" id="KW-1133">Transmembrane helix</keyword>
<keyword evidence="4" id="KW-0812">Transmembrane</keyword>
<dbReference type="GO" id="GO:0030313">
    <property type="term" value="C:cell envelope"/>
    <property type="evidence" value="ECO:0007669"/>
    <property type="project" value="UniProtKB-SubCell"/>
</dbReference>
<dbReference type="InterPro" id="IPR028082">
    <property type="entry name" value="Peripla_BP_I"/>
</dbReference>
<keyword evidence="7" id="KW-1185">Reference proteome</keyword>
<dbReference type="CDD" id="cd06314">
    <property type="entry name" value="PBP1_tmGBP"/>
    <property type="match status" value="1"/>
</dbReference>
<dbReference type="Proteomes" id="UP000678228">
    <property type="component" value="Unassembled WGS sequence"/>
</dbReference>
<organism evidence="6 7">
    <name type="scientific">Halalkalibacter suaedae</name>
    <dbReference type="NCBI Taxonomy" id="2822140"/>
    <lineage>
        <taxon>Bacteria</taxon>
        <taxon>Bacillati</taxon>
        <taxon>Bacillota</taxon>
        <taxon>Bacilli</taxon>
        <taxon>Bacillales</taxon>
        <taxon>Bacillaceae</taxon>
        <taxon>Halalkalibacter</taxon>
    </lineage>
</organism>
<proteinExistence type="inferred from homology"/>
<comment type="subcellular location">
    <subcellularLocation>
        <location evidence="1">Cell envelope</location>
    </subcellularLocation>
</comment>
<accession>A0A940WZ56</accession>
<evidence type="ECO:0000256" key="3">
    <source>
        <dbReference type="ARBA" id="ARBA00022729"/>
    </source>
</evidence>
<dbReference type="SUPFAM" id="SSF53822">
    <property type="entry name" value="Periplasmic binding protein-like I"/>
    <property type="match status" value="1"/>
</dbReference>
<feature type="transmembrane region" description="Helical" evidence="4">
    <location>
        <begin position="6"/>
        <end position="26"/>
    </location>
</feature>